<dbReference type="EMBL" id="CADCVC010000121">
    <property type="protein sequence ID" value="CAA9441854.1"/>
    <property type="molecule type" value="Genomic_DNA"/>
</dbReference>
<name>A0A6J4QMS1_9ACTN</name>
<dbReference type="PANTHER" id="PTHR34543:SF1">
    <property type="entry name" value="PROTEIN ABA DEFICIENT 4, CHLOROPLASTIC"/>
    <property type="match status" value="1"/>
</dbReference>
<organism evidence="2">
    <name type="scientific">uncultured Rubrobacteraceae bacterium</name>
    <dbReference type="NCBI Taxonomy" id="349277"/>
    <lineage>
        <taxon>Bacteria</taxon>
        <taxon>Bacillati</taxon>
        <taxon>Actinomycetota</taxon>
        <taxon>Rubrobacteria</taxon>
        <taxon>Rubrobacterales</taxon>
        <taxon>Rubrobacteraceae</taxon>
        <taxon>environmental samples</taxon>
    </lineage>
</organism>
<sequence length="136" mass="14901">MEAIFSLSGLLVMPFWALMIFLPHWRWTRRVLQSPLVILPPALLYAVLALPRLVEVFPAVSSPTLAGIAALLGTPAGATIAWAHFLAFDLFVGRWIYLNGHERGISALLMAPVLFLTLMLGPLGFLLYLVLHGVVA</sequence>
<feature type="transmembrane region" description="Helical" evidence="1">
    <location>
        <begin position="104"/>
        <end position="131"/>
    </location>
</feature>
<feature type="transmembrane region" description="Helical" evidence="1">
    <location>
        <begin position="6"/>
        <end position="24"/>
    </location>
</feature>
<keyword evidence="1" id="KW-0812">Transmembrane</keyword>
<gene>
    <name evidence="2" type="ORF">AVDCRST_MAG80-1408</name>
</gene>
<accession>A0A6J4QMS1</accession>
<reference evidence="2" key="1">
    <citation type="submission" date="2020-02" db="EMBL/GenBank/DDBJ databases">
        <authorList>
            <person name="Meier V. D."/>
        </authorList>
    </citation>
    <scope>NUCLEOTIDE SEQUENCE</scope>
    <source>
        <strain evidence="2">AVDCRST_MAG80</strain>
    </source>
</reference>
<evidence type="ECO:0000313" key="2">
    <source>
        <dbReference type="EMBL" id="CAA9441854.1"/>
    </source>
</evidence>
<dbReference type="PANTHER" id="PTHR34543">
    <property type="entry name" value="PROTEIN ABA DEFICIENT 4, CHLOROPLASTIC"/>
    <property type="match status" value="1"/>
</dbReference>
<dbReference type="InterPro" id="IPR025461">
    <property type="entry name" value="ABA4-like"/>
</dbReference>
<keyword evidence="1" id="KW-0472">Membrane</keyword>
<dbReference type="AlphaFoldDB" id="A0A6J4QMS1"/>
<keyword evidence="1" id="KW-1133">Transmembrane helix</keyword>
<dbReference type="Pfam" id="PF14108">
    <property type="entry name" value="ABA4-like"/>
    <property type="match status" value="1"/>
</dbReference>
<evidence type="ECO:0008006" key="3">
    <source>
        <dbReference type="Google" id="ProtNLM"/>
    </source>
</evidence>
<feature type="transmembrane region" description="Helical" evidence="1">
    <location>
        <begin position="66"/>
        <end position="92"/>
    </location>
</feature>
<feature type="transmembrane region" description="Helical" evidence="1">
    <location>
        <begin position="36"/>
        <end position="54"/>
    </location>
</feature>
<protein>
    <recommendedName>
        <fullName evidence="3">DUF4281 domain-containing protein</fullName>
    </recommendedName>
</protein>
<evidence type="ECO:0000256" key="1">
    <source>
        <dbReference type="SAM" id="Phobius"/>
    </source>
</evidence>
<proteinExistence type="predicted"/>